<evidence type="ECO:0000259" key="1">
    <source>
        <dbReference type="SMART" id="SM00960"/>
    </source>
</evidence>
<evidence type="ECO:0000313" key="3">
    <source>
        <dbReference type="Proteomes" id="UP000290365"/>
    </source>
</evidence>
<name>A0A4P6K4B2_KTERU</name>
<protein>
    <submittedName>
        <fullName evidence="2">Dynein regulation protein LC7</fullName>
    </submittedName>
</protein>
<dbReference type="AlphaFoldDB" id="A0A4P6K4B2"/>
<feature type="domain" description="Roadblock/LAMTOR2" evidence="1">
    <location>
        <begin position="7"/>
        <end position="94"/>
    </location>
</feature>
<dbReference type="Proteomes" id="UP000290365">
    <property type="component" value="Chromosome"/>
</dbReference>
<dbReference type="OrthoDB" id="160970at2"/>
<organism evidence="2 3">
    <name type="scientific">Ktedonosporobacter rubrisoli</name>
    <dbReference type="NCBI Taxonomy" id="2509675"/>
    <lineage>
        <taxon>Bacteria</taxon>
        <taxon>Bacillati</taxon>
        <taxon>Chloroflexota</taxon>
        <taxon>Ktedonobacteria</taxon>
        <taxon>Ktedonobacterales</taxon>
        <taxon>Ktedonosporobacteraceae</taxon>
        <taxon>Ktedonosporobacter</taxon>
    </lineage>
</organism>
<dbReference type="Gene3D" id="3.30.450.30">
    <property type="entry name" value="Dynein light chain 2a, cytoplasmic"/>
    <property type="match status" value="1"/>
</dbReference>
<evidence type="ECO:0000313" key="2">
    <source>
        <dbReference type="EMBL" id="QBD83059.1"/>
    </source>
</evidence>
<dbReference type="SMART" id="SM00960">
    <property type="entry name" value="Robl_LC7"/>
    <property type="match status" value="1"/>
</dbReference>
<dbReference type="KEGG" id="kbs:EPA93_46700"/>
<proteinExistence type="predicted"/>
<accession>A0A4P6K4B2</accession>
<dbReference type="EMBL" id="CP035758">
    <property type="protein sequence ID" value="QBD83059.1"/>
    <property type="molecule type" value="Genomic_DNA"/>
</dbReference>
<keyword evidence="3" id="KW-1185">Reference proteome</keyword>
<dbReference type="SUPFAM" id="SSF103196">
    <property type="entry name" value="Roadblock/LC7 domain"/>
    <property type="match status" value="1"/>
</dbReference>
<sequence length="121" mass="13243">MIRSHRVETILQRLTDLDEVYDAILVGRDGLIVSGVLHTEDEEVIGAMSAAAFGSITNYTTQINSGDTHHVIVETKTGTIQMEEAGDLILIVTTRGIGNLGRVRMEMKKACRQLAQLVASY</sequence>
<gene>
    <name evidence="2" type="ORF">EPA93_46700</name>
</gene>
<dbReference type="Pfam" id="PF03259">
    <property type="entry name" value="Robl_LC7"/>
    <property type="match status" value="1"/>
</dbReference>
<reference evidence="2 3" key="1">
    <citation type="submission" date="2019-01" db="EMBL/GenBank/DDBJ databases">
        <title>Ktedonosporobacter rubrisoli SCAWS-G2.</title>
        <authorList>
            <person name="Huang Y."/>
            <person name="Yan B."/>
        </authorList>
    </citation>
    <scope>NUCLEOTIDE SEQUENCE [LARGE SCALE GENOMIC DNA]</scope>
    <source>
        <strain evidence="2 3">SCAWS-G2</strain>
    </source>
</reference>
<dbReference type="InterPro" id="IPR004942">
    <property type="entry name" value="Roadblock/LAMTOR2_dom"/>
</dbReference>